<evidence type="ECO:0000256" key="2">
    <source>
        <dbReference type="ARBA" id="ARBA00012959"/>
    </source>
</evidence>
<dbReference type="Gene3D" id="3.40.50.12780">
    <property type="entry name" value="N-terminal domain of ligase-like"/>
    <property type="match status" value="1"/>
</dbReference>
<dbReference type="AlphaFoldDB" id="A0A7J7L781"/>
<keyword evidence="8" id="KW-1185">Reference proteome</keyword>
<evidence type="ECO:0000313" key="7">
    <source>
        <dbReference type="EMBL" id="KAF6138515.1"/>
    </source>
</evidence>
<dbReference type="Proteomes" id="UP000541444">
    <property type="component" value="Unassembled WGS sequence"/>
</dbReference>
<comment type="caution">
    <text evidence="7">The sequence shown here is derived from an EMBL/GenBank/DDBJ whole genome shotgun (WGS) entry which is preliminary data.</text>
</comment>
<feature type="coiled-coil region" evidence="5">
    <location>
        <begin position="210"/>
        <end position="248"/>
    </location>
</feature>
<dbReference type="PANTHER" id="PTHR24096:SF149">
    <property type="entry name" value="AMP-BINDING DOMAIN-CONTAINING PROTEIN-RELATED"/>
    <property type="match status" value="1"/>
</dbReference>
<evidence type="ECO:0000256" key="4">
    <source>
        <dbReference type="ARBA" id="ARBA00034252"/>
    </source>
</evidence>
<protein>
    <recommendedName>
        <fullName evidence="2">4-coumarate--CoA ligase</fullName>
        <ecNumber evidence="2">6.2.1.12</ecNumber>
    </recommendedName>
</protein>
<proteinExistence type="inferred from homology"/>
<organism evidence="7 8">
    <name type="scientific">Kingdonia uniflora</name>
    <dbReference type="NCBI Taxonomy" id="39325"/>
    <lineage>
        <taxon>Eukaryota</taxon>
        <taxon>Viridiplantae</taxon>
        <taxon>Streptophyta</taxon>
        <taxon>Embryophyta</taxon>
        <taxon>Tracheophyta</taxon>
        <taxon>Spermatophyta</taxon>
        <taxon>Magnoliopsida</taxon>
        <taxon>Ranunculales</taxon>
        <taxon>Circaeasteraceae</taxon>
        <taxon>Kingdonia</taxon>
    </lineage>
</organism>
<keyword evidence="3" id="KW-0436">Ligase</keyword>
<dbReference type="InterPro" id="IPR000873">
    <property type="entry name" value="AMP-dep_synth/lig_dom"/>
</dbReference>
<evidence type="ECO:0000256" key="1">
    <source>
        <dbReference type="ARBA" id="ARBA00006432"/>
    </source>
</evidence>
<dbReference type="OrthoDB" id="10253869at2759"/>
<name>A0A7J7L781_9MAGN</name>
<dbReference type="GO" id="GO:0016207">
    <property type="term" value="F:4-coumarate-CoA ligase activity"/>
    <property type="evidence" value="ECO:0007669"/>
    <property type="project" value="UniProtKB-EC"/>
</dbReference>
<evidence type="ECO:0000256" key="3">
    <source>
        <dbReference type="ARBA" id="ARBA00022598"/>
    </source>
</evidence>
<dbReference type="InterPro" id="IPR042099">
    <property type="entry name" value="ANL_N_sf"/>
</dbReference>
<evidence type="ECO:0000313" key="8">
    <source>
        <dbReference type="Proteomes" id="UP000541444"/>
    </source>
</evidence>
<feature type="domain" description="AMP-dependent synthetase/ligase" evidence="6">
    <location>
        <begin position="42"/>
        <end position="120"/>
    </location>
</feature>
<dbReference type="EC" id="6.2.1.12" evidence="2"/>
<keyword evidence="5" id="KW-0175">Coiled coil</keyword>
<accession>A0A7J7L781</accession>
<reference evidence="7 8" key="1">
    <citation type="journal article" date="2020" name="IScience">
        <title>Genome Sequencing of the Endangered Kingdonia uniflora (Circaeasteraceae, Ranunculales) Reveals Potential Mechanisms of Evolutionary Specialization.</title>
        <authorList>
            <person name="Sun Y."/>
            <person name="Deng T."/>
            <person name="Zhang A."/>
            <person name="Moore M.J."/>
            <person name="Landis J.B."/>
            <person name="Lin N."/>
            <person name="Zhang H."/>
            <person name="Zhang X."/>
            <person name="Huang J."/>
            <person name="Zhang X."/>
            <person name="Sun H."/>
            <person name="Wang H."/>
        </authorList>
    </citation>
    <scope>NUCLEOTIDE SEQUENCE [LARGE SCALE GENOMIC DNA]</scope>
    <source>
        <strain evidence="7">TB1705</strain>
        <tissue evidence="7">Leaf</tissue>
    </source>
</reference>
<dbReference type="EMBL" id="JACGCM010002569">
    <property type="protein sequence ID" value="KAF6138515.1"/>
    <property type="molecule type" value="Genomic_DNA"/>
</dbReference>
<gene>
    <name evidence="7" type="ORF">GIB67_022549</name>
</gene>
<dbReference type="Pfam" id="PF00501">
    <property type="entry name" value="AMP-binding"/>
    <property type="match status" value="1"/>
</dbReference>
<comment type="similarity">
    <text evidence="1">Belongs to the ATP-dependent AMP-binding enzyme family.</text>
</comment>
<evidence type="ECO:0000259" key="6">
    <source>
        <dbReference type="Pfam" id="PF00501"/>
    </source>
</evidence>
<dbReference type="PANTHER" id="PTHR24096">
    <property type="entry name" value="LONG-CHAIN-FATTY-ACID--COA LIGASE"/>
    <property type="match status" value="1"/>
</dbReference>
<evidence type="ECO:0000256" key="5">
    <source>
        <dbReference type="SAM" id="Coils"/>
    </source>
</evidence>
<dbReference type="SUPFAM" id="SSF56801">
    <property type="entry name" value="Acetyl-CoA synthetase-like"/>
    <property type="match status" value="1"/>
</dbReference>
<sequence>MDSTYVEEDEVEEEFSGDGVVAGLDGVSSSTYLGNQKDDNEKTIMYNAAPMGKELEDTVIARIPSAKLGQGYGMTEAGPVLSMCLAFTKDPLEIKSRSCGIVVSNAEIKITDPDTSVFLPGTNPVKFALEGNRLGKKKKKDKLTKSQVGYLNKYFGKIQQPETSNEGLVTKNVSEDHRDVNMGITEDLGNEDAIEETKNVIEEIGNETNIEEVKNESVNKENENANNIEEVDEENVDEEDENDNIQVLLSIMIPGLGRGLISL</sequence>
<comment type="catalytic activity">
    <reaction evidence="4">
        <text>(E)-4-coumarate + ATP + CoA = (E)-4-coumaroyl-CoA + AMP + diphosphate</text>
        <dbReference type="Rhea" id="RHEA:19641"/>
        <dbReference type="ChEBI" id="CHEBI:12876"/>
        <dbReference type="ChEBI" id="CHEBI:30616"/>
        <dbReference type="ChEBI" id="CHEBI:33019"/>
        <dbReference type="ChEBI" id="CHEBI:57287"/>
        <dbReference type="ChEBI" id="CHEBI:85008"/>
        <dbReference type="ChEBI" id="CHEBI:456215"/>
        <dbReference type="EC" id="6.2.1.12"/>
    </reaction>
    <physiologicalReaction direction="left-to-right" evidence="4">
        <dbReference type="Rhea" id="RHEA:19642"/>
    </physiologicalReaction>
</comment>